<comment type="caution">
    <text evidence="3">The sequence shown here is derived from an EMBL/GenBank/DDBJ whole genome shotgun (WGS) entry which is preliminary data.</text>
</comment>
<dbReference type="EMBL" id="BTSX01000002">
    <property type="protein sequence ID" value="GMS86138.1"/>
    <property type="molecule type" value="Genomic_DNA"/>
</dbReference>
<evidence type="ECO:0000313" key="3">
    <source>
        <dbReference type="EMBL" id="GMS86138.1"/>
    </source>
</evidence>
<evidence type="ECO:0000313" key="4">
    <source>
        <dbReference type="Proteomes" id="UP001432027"/>
    </source>
</evidence>
<dbReference type="Proteomes" id="UP001432027">
    <property type="component" value="Unassembled WGS sequence"/>
</dbReference>
<evidence type="ECO:0000256" key="2">
    <source>
        <dbReference type="SAM" id="Phobius"/>
    </source>
</evidence>
<feature type="region of interest" description="Disordered" evidence="1">
    <location>
        <begin position="1"/>
        <end position="49"/>
    </location>
</feature>
<reference evidence="3" key="1">
    <citation type="submission" date="2023-10" db="EMBL/GenBank/DDBJ databases">
        <title>Genome assembly of Pristionchus species.</title>
        <authorList>
            <person name="Yoshida K."/>
            <person name="Sommer R.J."/>
        </authorList>
    </citation>
    <scope>NUCLEOTIDE SEQUENCE</scope>
    <source>
        <strain evidence="3">RS0144</strain>
    </source>
</reference>
<proteinExistence type="predicted"/>
<keyword evidence="2" id="KW-1133">Transmembrane helix</keyword>
<protein>
    <recommendedName>
        <fullName evidence="5">C2H2-type domain-containing protein</fullName>
    </recommendedName>
</protein>
<evidence type="ECO:0008006" key="5">
    <source>
        <dbReference type="Google" id="ProtNLM"/>
    </source>
</evidence>
<gene>
    <name evidence="3" type="ORF">PENTCL1PPCAC_8313</name>
</gene>
<feature type="compositionally biased region" description="Basic and acidic residues" evidence="1">
    <location>
        <begin position="1"/>
        <end position="18"/>
    </location>
</feature>
<feature type="transmembrane region" description="Helical" evidence="2">
    <location>
        <begin position="104"/>
        <end position="126"/>
    </location>
</feature>
<organism evidence="3 4">
    <name type="scientific">Pristionchus entomophagus</name>
    <dbReference type="NCBI Taxonomy" id="358040"/>
    <lineage>
        <taxon>Eukaryota</taxon>
        <taxon>Metazoa</taxon>
        <taxon>Ecdysozoa</taxon>
        <taxon>Nematoda</taxon>
        <taxon>Chromadorea</taxon>
        <taxon>Rhabditida</taxon>
        <taxon>Rhabditina</taxon>
        <taxon>Diplogasteromorpha</taxon>
        <taxon>Diplogasteroidea</taxon>
        <taxon>Neodiplogasteridae</taxon>
        <taxon>Pristionchus</taxon>
    </lineage>
</organism>
<accession>A0AAV5SVQ4</accession>
<keyword evidence="2" id="KW-0472">Membrane</keyword>
<keyword evidence="2" id="KW-0812">Transmembrane</keyword>
<evidence type="ECO:0000256" key="1">
    <source>
        <dbReference type="SAM" id="MobiDB-lite"/>
    </source>
</evidence>
<feature type="non-terminal residue" evidence="3">
    <location>
        <position position="1"/>
    </location>
</feature>
<sequence>AHSQDSAHREIWKDRKTGECTTSSGVLSGAKPSMSYNPVTSSDAENGAKSGAAPVSVFIHRHTCTHCGKACEREIAPEMFHQHTFPYHPPRSAWHAVHSQSVHYTMNVLLVAIVIFMTFIAAKFLFGK</sequence>
<name>A0AAV5SVQ4_9BILA</name>
<feature type="compositionally biased region" description="Polar residues" evidence="1">
    <location>
        <begin position="34"/>
        <end position="44"/>
    </location>
</feature>
<dbReference type="AlphaFoldDB" id="A0AAV5SVQ4"/>
<keyword evidence="4" id="KW-1185">Reference proteome</keyword>